<name>W7EK83_BIPV3</name>
<feature type="compositionally biased region" description="Basic and acidic residues" evidence="1">
    <location>
        <begin position="1"/>
        <end position="22"/>
    </location>
</feature>
<dbReference type="HOGENOM" id="CLU_1156203_0_0_1"/>
<dbReference type="GeneID" id="26256746"/>
<dbReference type="RefSeq" id="XP_014554234.1">
    <property type="nucleotide sequence ID" value="XM_014698748.1"/>
</dbReference>
<protein>
    <submittedName>
        <fullName evidence="2">Uncharacterized protein</fullName>
    </submittedName>
</protein>
<evidence type="ECO:0000313" key="2">
    <source>
        <dbReference type="EMBL" id="EUN24652.1"/>
    </source>
</evidence>
<sequence length="197" mass="21646">MAVPRRLSDRRWGSASRCRDEADSVFGQQQRGIRSVQGTRAREQAGRDYAMIRPSLSLAFPQGRCNQGTQYVPAIPRPLHRHSTPPNLPWPCSDVGFVVTRSQPITRPISATLHIGSSRCAIRPSMPRAHNPPLALSCRGGRHAAAKKGPTSLLDTRVCPTGSLCKTSIPQWTNMPHHPRRDVSTATPCPAWTSPHP</sequence>
<feature type="region of interest" description="Disordered" evidence="1">
    <location>
        <begin position="1"/>
        <end position="26"/>
    </location>
</feature>
<dbReference type="Proteomes" id="UP000054337">
    <property type="component" value="Unassembled WGS sequence"/>
</dbReference>
<evidence type="ECO:0000256" key="1">
    <source>
        <dbReference type="SAM" id="MobiDB-lite"/>
    </source>
</evidence>
<gene>
    <name evidence="2" type="ORF">COCVIDRAFT_39790</name>
</gene>
<accession>W7EK83</accession>
<proteinExistence type="predicted"/>
<reference evidence="2 3" key="1">
    <citation type="journal article" date="2013" name="PLoS Genet.">
        <title>Comparative genome structure, secondary metabolite, and effector coding capacity across Cochliobolus pathogens.</title>
        <authorList>
            <person name="Condon B.J."/>
            <person name="Leng Y."/>
            <person name="Wu D."/>
            <person name="Bushley K.E."/>
            <person name="Ohm R.A."/>
            <person name="Otillar R."/>
            <person name="Martin J."/>
            <person name="Schackwitz W."/>
            <person name="Grimwood J."/>
            <person name="MohdZainudin N."/>
            <person name="Xue C."/>
            <person name="Wang R."/>
            <person name="Manning V.A."/>
            <person name="Dhillon B."/>
            <person name="Tu Z.J."/>
            <person name="Steffenson B.J."/>
            <person name="Salamov A."/>
            <person name="Sun H."/>
            <person name="Lowry S."/>
            <person name="LaButti K."/>
            <person name="Han J."/>
            <person name="Copeland A."/>
            <person name="Lindquist E."/>
            <person name="Barry K."/>
            <person name="Schmutz J."/>
            <person name="Baker S.E."/>
            <person name="Ciuffetti L.M."/>
            <person name="Grigoriev I.V."/>
            <person name="Zhong S."/>
            <person name="Turgeon B.G."/>
        </authorList>
    </citation>
    <scope>NUCLEOTIDE SEQUENCE [LARGE SCALE GENOMIC DNA]</scope>
    <source>
        <strain evidence="2 3">FI3</strain>
    </source>
</reference>
<organism evidence="2 3">
    <name type="scientific">Bipolaris victoriae (strain FI3)</name>
    <name type="common">Victoria blight of oats agent</name>
    <name type="synonym">Cochliobolus victoriae</name>
    <dbReference type="NCBI Taxonomy" id="930091"/>
    <lineage>
        <taxon>Eukaryota</taxon>
        <taxon>Fungi</taxon>
        <taxon>Dikarya</taxon>
        <taxon>Ascomycota</taxon>
        <taxon>Pezizomycotina</taxon>
        <taxon>Dothideomycetes</taxon>
        <taxon>Pleosporomycetidae</taxon>
        <taxon>Pleosporales</taxon>
        <taxon>Pleosporineae</taxon>
        <taxon>Pleosporaceae</taxon>
        <taxon>Bipolaris</taxon>
    </lineage>
</organism>
<evidence type="ECO:0000313" key="3">
    <source>
        <dbReference type="Proteomes" id="UP000054337"/>
    </source>
</evidence>
<dbReference type="AlphaFoldDB" id="W7EK83"/>
<keyword evidence="3" id="KW-1185">Reference proteome</keyword>
<dbReference type="OrthoDB" id="10503109at2759"/>
<feature type="region of interest" description="Disordered" evidence="1">
    <location>
        <begin position="176"/>
        <end position="197"/>
    </location>
</feature>
<dbReference type="EMBL" id="KI968763">
    <property type="protein sequence ID" value="EUN24652.1"/>
    <property type="molecule type" value="Genomic_DNA"/>
</dbReference>